<feature type="region of interest" description="Disordered" evidence="4">
    <location>
        <begin position="26"/>
        <end position="52"/>
    </location>
</feature>
<gene>
    <name evidence="7" type="ORF">SO694_00013033</name>
</gene>
<name>A0ABR1G0V6_AURAN</name>
<sequence>MGKMLLLALGALAGVASGLVVRPPASLGGARASSRRLRQSCGRRRPGGARRPGALAMMEEVECDVVIVGGGPAGCTCALYTSRADLKTVIVDKNPAVGALAITSHIANYPGVDKSMTGTELLDQMRDQAVSYGTDYRRAQVFMVDTDGEFKMVYTPDATIKARALVLATGAMGRPPSFAGEGEYLGKGVSYCATCDGAFYRESEVAVVGTHTDAIEEATFLTKFASTVHWITSNEPKADDAEAWELIGLDNVKHWPRTAMKAVEGDASGVTGVTIKPRGEDELLLPVEGCFIYMSGSKPITDFLQTGQVEFRDDGGVAVDDNMATSMPGVYAIGDIRNTPFKQVVVAASDGCIAAMDIDRYLKGRNKVRVDWVHDT</sequence>
<dbReference type="PRINTS" id="PR00368">
    <property type="entry name" value="FADPNR"/>
</dbReference>
<organism evidence="7 8">
    <name type="scientific">Aureococcus anophagefferens</name>
    <name type="common">Harmful bloom alga</name>
    <dbReference type="NCBI Taxonomy" id="44056"/>
    <lineage>
        <taxon>Eukaryota</taxon>
        <taxon>Sar</taxon>
        <taxon>Stramenopiles</taxon>
        <taxon>Ochrophyta</taxon>
        <taxon>Pelagophyceae</taxon>
        <taxon>Pelagomonadales</taxon>
        <taxon>Pelagomonadaceae</taxon>
        <taxon>Aureococcus</taxon>
    </lineage>
</organism>
<evidence type="ECO:0000256" key="2">
    <source>
        <dbReference type="ARBA" id="ARBA00022630"/>
    </source>
</evidence>
<dbReference type="PRINTS" id="PR00469">
    <property type="entry name" value="PNDRDTASEII"/>
</dbReference>
<dbReference type="Gene3D" id="3.50.50.60">
    <property type="entry name" value="FAD/NAD(P)-binding domain"/>
    <property type="match status" value="2"/>
</dbReference>
<evidence type="ECO:0000256" key="1">
    <source>
        <dbReference type="ARBA" id="ARBA00009333"/>
    </source>
</evidence>
<dbReference type="InterPro" id="IPR036188">
    <property type="entry name" value="FAD/NAD-bd_sf"/>
</dbReference>
<comment type="similarity">
    <text evidence="1">Belongs to the class-II pyridine nucleotide-disulfide oxidoreductase family.</text>
</comment>
<dbReference type="InterPro" id="IPR050097">
    <property type="entry name" value="Ferredoxin-NADP_redctase_2"/>
</dbReference>
<feature type="compositionally biased region" description="Basic residues" evidence="4">
    <location>
        <begin position="33"/>
        <end position="48"/>
    </location>
</feature>
<protein>
    <submittedName>
        <fullName evidence="7">Thioredoxin-disulfide reductase</fullName>
    </submittedName>
</protein>
<evidence type="ECO:0000256" key="4">
    <source>
        <dbReference type="SAM" id="MobiDB-lite"/>
    </source>
</evidence>
<evidence type="ECO:0000256" key="5">
    <source>
        <dbReference type="SAM" id="SignalP"/>
    </source>
</evidence>
<dbReference type="Pfam" id="PF07992">
    <property type="entry name" value="Pyr_redox_2"/>
    <property type="match status" value="1"/>
</dbReference>
<keyword evidence="3" id="KW-0560">Oxidoreductase</keyword>
<dbReference type="InterPro" id="IPR023753">
    <property type="entry name" value="FAD/NAD-binding_dom"/>
</dbReference>
<feature type="signal peptide" evidence="5">
    <location>
        <begin position="1"/>
        <end position="18"/>
    </location>
</feature>
<dbReference type="PANTHER" id="PTHR48105">
    <property type="entry name" value="THIOREDOXIN REDUCTASE 1-RELATED-RELATED"/>
    <property type="match status" value="1"/>
</dbReference>
<feature type="chain" id="PRO_5045164670" evidence="5">
    <location>
        <begin position="19"/>
        <end position="376"/>
    </location>
</feature>
<keyword evidence="2" id="KW-0285">Flavoprotein</keyword>
<reference evidence="7 8" key="1">
    <citation type="submission" date="2024-03" db="EMBL/GenBank/DDBJ databases">
        <title>Aureococcus anophagefferens CCMP1851 and Kratosvirus quantuckense: Draft genome of a second virus-susceptible host strain in the model system.</title>
        <authorList>
            <person name="Chase E."/>
            <person name="Truchon A.R."/>
            <person name="Schepens W."/>
            <person name="Wilhelm S.W."/>
        </authorList>
    </citation>
    <scope>NUCLEOTIDE SEQUENCE [LARGE SCALE GENOMIC DNA]</scope>
    <source>
        <strain evidence="7 8">CCMP1851</strain>
    </source>
</reference>
<evidence type="ECO:0000313" key="8">
    <source>
        <dbReference type="Proteomes" id="UP001363151"/>
    </source>
</evidence>
<evidence type="ECO:0000313" key="7">
    <source>
        <dbReference type="EMBL" id="KAK7242164.1"/>
    </source>
</evidence>
<proteinExistence type="inferred from homology"/>
<feature type="domain" description="FAD/NAD(P)-binding" evidence="6">
    <location>
        <begin position="64"/>
        <end position="351"/>
    </location>
</feature>
<keyword evidence="5" id="KW-0732">Signal</keyword>
<evidence type="ECO:0000259" key="6">
    <source>
        <dbReference type="Pfam" id="PF07992"/>
    </source>
</evidence>
<comment type="caution">
    <text evidence="7">The sequence shown here is derived from an EMBL/GenBank/DDBJ whole genome shotgun (WGS) entry which is preliminary data.</text>
</comment>
<accession>A0ABR1G0V6</accession>
<dbReference type="EMBL" id="JBBJCI010000146">
    <property type="protein sequence ID" value="KAK7242164.1"/>
    <property type="molecule type" value="Genomic_DNA"/>
</dbReference>
<dbReference type="Proteomes" id="UP001363151">
    <property type="component" value="Unassembled WGS sequence"/>
</dbReference>
<keyword evidence="8" id="KW-1185">Reference proteome</keyword>
<dbReference type="SUPFAM" id="SSF51905">
    <property type="entry name" value="FAD/NAD(P)-binding domain"/>
    <property type="match status" value="1"/>
</dbReference>
<evidence type="ECO:0000256" key="3">
    <source>
        <dbReference type="ARBA" id="ARBA00023002"/>
    </source>
</evidence>